<protein>
    <recommendedName>
        <fullName evidence="6">Glucose-1-phosphatase</fullName>
    </recommendedName>
</protein>
<name>A0A8S1BGQ9_ARCPL</name>
<keyword evidence="5" id="KW-1185">Reference proteome</keyword>
<evidence type="ECO:0000256" key="2">
    <source>
        <dbReference type="ARBA" id="ARBA00005375"/>
    </source>
</evidence>
<organism evidence="4 5">
    <name type="scientific">Arctia plantaginis</name>
    <name type="common">Wood tiger moth</name>
    <name type="synonym">Phalaena plantaginis</name>
    <dbReference type="NCBI Taxonomy" id="874455"/>
    <lineage>
        <taxon>Eukaryota</taxon>
        <taxon>Metazoa</taxon>
        <taxon>Ecdysozoa</taxon>
        <taxon>Arthropoda</taxon>
        <taxon>Hexapoda</taxon>
        <taxon>Insecta</taxon>
        <taxon>Pterygota</taxon>
        <taxon>Neoptera</taxon>
        <taxon>Endopterygota</taxon>
        <taxon>Lepidoptera</taxon>
        <taxon>Glossata</taxon>
        <taxon>Ditrysia</taxon>
        <taxon>Noctuoidea</taxon>
        <taxon>Erebidae</taxon>
        <taxon>Arctiinae</taxon>
        <taxon>Arctia</taxon>
    </lineage>
</organism>
<dbReference type="InterPro" id="IPR000560">
    <property type="entry name" value="His_Pase_clade-2"/>
</dbReference>
<dbReference type="SUPFAM" id="SSF53254">
    <property type="entry name" value="Phosphoglycerate mutase-like"/>
    <property type="match status" value="1"/>
</dbReference>
<dbReference type="Proteomes" id="UP000494106">
    <property type="component" value="Unassembled WGS sequence"/>
</dbReference>
<dbReference type="PANTHER" id="PTHR11567:SF135">
    <property type="entry name" value="GLUCOSE-1-PHOSPHATASE"/>
    <property type="match status" value="1"/>
</dbReference>
<evidence type="ECO:0000313" key="5">
    <source>
        <dbReference type="Proteomes" id="UP000494106"/>
    </source>
</evidence>
<dbReference type="GO" id="GO:0050308">
    <property type="term" value="F:sugar-phosphatase activity"/>
    <property type="evidence" value="ECO:0007669"/>
    <property type="project" value="TreeGrafter"/>
</dbReference>
<dbReference type="InterPro" id="IPR029033">
    <property type="entry name" value="His_PPase_superfam"/>
</dbReference>
<proteinExistence type="inferred from homology"/>
<evidence type="ECO:0000313" key="4">
    <source>
        <dbReference type="EMBL" id="CAB3257435.1"/>
    </source>
</evidence>
<feature type="chain" id="PRO_5035870861" description="Glucose-1-phosphatase" evidence="3">
    <location>
        <begin position="17"/>
        <end position="391"/>
    </location>
</feature>
<keyword evidence="3" id="KW-0732">Signal</keyword>
<dbReference type="Gene3D" id="3.40.50.1240">
    <property type="entry name" value="Phosphoglycerate mutase-like"/>
    <property type="match status" value="2"/>
</dbReference>
<accession>A0A8S1BGQ9</accession>
<dbReference type="Pfam" id="PF00328">
    <property type="entry name" value="His_Phos_2"/>
    <property type="match status" value="1"/>
</dbReference>
<dbReference type="GO" id="GO:0003993">
    <property type="term" value="F:acid phosphatase activity"/>
    <property type="evidence" value="ECO:0007669"/>
    <property type="project" value="UniProtKB-EC"/>
</dbReference>
<sequence>MARILFIFCLIALCKGNTPNGLTLEQVLILSRHNIRTPLVTNLDMYSPNKWPKFKDSDAKLTEKGVLMESYMGEYFAEWLANEDFIRGCPKQEEVHIYANTKSRTRATAKAFADAAFRSCNISTYHKKNIDIFDPVFHPVFQNSSDSFIRQIKNEMENTLKQVDLTESYLELNRILDIKNSDVCKQKKICDLNKNKTQIVYEEGEEPDVEGPLLIANQVIDAFIMSFYEGFPLENVAWGKITTEDQWEVLTRIIKHNLNVRFGPLASKDIGKPLLKYMFNIFRSGNPRFTMLVGHDSNFCVILKALDFKYFNVKNQYEPYPIGGKLMFQKWSNGVESFLKVEYVYPTFSQLRNSEKLSLAHPPQKVLLELKDCKINESGFCSWEDFIQLYF</sequence>
<dbReference type="EMBL" id="CADEBC010000591">
    <property type="protein sequence ID" value="CAB3257435.1"/>
    <property type="molecule type" value="Genomic_DNA"/>
</dbReference>
<dbReference type="PANTHER" id="PTHR11567">
    <property type="entry name" value="ACID PHOSPHATASE-RELATED"/>
    <property type="match status" value="1"/>
</dbReference>
<dbReference type="InterPro" id="IPR033379">
    <property type="entry name" value="Acid_Pase_AS"/>
</dbReference>
<feature type="signal peptide" evidence="3">
    <location>
        <begin position="1"/>
        <end position="16"/>
    </location>
</feature>
<evidence type="ECO:0000256" key="1">
    <source>
        <dbReference type="ARBA" id="ARBA00000032"/>
    </source>
</evidence>
<evidence type="ECO:0008006" key="6">
    <source>
        <dbReference type="Google" id="ProtNLM"/>
    </source>
</evidence>
<evidence type="ECO:0000256" key="3">
    <source>
        <dbReference type="SAM" id="SignalP"/>
    </source>
</evidence>
<comment type="catalytic activity">
    <reaction evidence="1">
        <text>a phosphate monoester + H2O = an alcohol + phosphate</text>
        <dbReference type="Rhea" id="RHEA:15017"/>
        <dbReference type="ChEBI" id="CHEBI:15377"/>
        <dbReference type="ChEBI" id="CHEBI:30879"/>
        <dbReference type="ChEBI" id="CHEBI:43474"/>
        <dbReference type="ChEBI" id="CHEBI:67140"/>
        <dbReference type="EC" id="3.1.3.2"/>
    </reaction>
</comment>
<comment type="caution">
    <text evidence="4">The sequence shown here is derived from an EMBL/GenBank/DDBJ whole genome shotgun (WGS) entry which is preliminary data.</text>
</comment>
<dbReference type="AlphaFoldDB" id="A0A8S1BGQ9"/>
<dbReference type="OrthoDB" id="75078at2759"/>
<reference evidence="4 5" key="1">
    <citation type="submission" date="2020-04" db="EMBL/GenBank/DDBJ databases">
        <authorList>
            <person name="Wallbank WR R."/>
            <person name="Pardo Diaz C."/>
            <person name="Kozak K."/>
            <person name="Martin S."/>
            <person name="Jiggins C."/>
            <person name="Moest M."/>
            <person name="Warren A I."/>
            <person name="Byers J.R.P. K."/>
            <person name="Montejo-Kovacevich G."/>
            <person name="Yen C E."/>
        </authorList>
    </citation>
    <scope>NUCLEOTIDE SEQUENCE [LARGE SCALE GENOMIC DNA]</scope>
</reference>
<gene>
    <name evidence="4" type="ORF">APLA_LOCUS15971</name>
</gene>
<dbReference type="InterPro" id="IPR050645">
    <property type="entry name" value="Histidine_acid_phosphatase"/>
</dbReference>
<comment type="similarity">
    <text evidence="2">Belongs to the histidine acid phosphatase family.</text>
</comment>
<dbReference type="PROSITE" id="PS00616">
    <property type="entry name" value="HIS_ACID_PHOSPHAT_1"/>
    <property type="match status" value="1"/>
</dbReference>